<evidence type="ECO:0000256" key="2">
    <source>
        <dbReference type="ARBA" id="ARBA00009399"/>
    </source>
</evidence>
<keyword evidence="5 6" id="KW-0472">Membrane</keyword>
<dbReference type="Pfam" id="PF04138">
    <property type="entry name" value="GtrA_DPMS_TM"/>
    <property type="match status" value="1"/>
</dbReference>
<comment type="subcellular location">
    <subcellularLocation>
        <location evidence="1">Membrane</location>
        <topology evidence="1">Multi-pass membrane protein</topology>
    </subcellularLocation>
</comment>
<accession>A0A542EJM9</accession>
<evidence type="ECO:0000256" key="6">
    <source>
        <dbReference type="SAM" id="Phobius"/>
    </source>
</evidence>
<keyword evidence="9" id="KW-1185">Reference proteome</keyword>
<gene>
    <name evidence="8" type="ORF">FB459_3097</name>
</gene>
<feature type="domain" description="GtrA/DPMS transmembrane" evidence="7">
    <location>
        <begin position="27"/>
        <end position="148"/>
    </location>
</feature>
<evidence type="ECO:0000259" key="7">
    <source>
        <dbReference type="Pfam" id="PF04138"/>
    </source>
</evidence>
<dbReference type="AlphaFoldDB" id="A0A542EJM9"/>
<evidence type="ECO:0000313" key="8">
    <source>
        <dbReference type="EMBL" id="TQJ15541.1"/>
    </source>
</evidence>
<evidence type="ECO:0000256" key="1">
    <source>
        <dbReference type="ARBA" id="ARBA00004141"/>
    </source>
</evidence>
<feature type="transmembrane region" description="Helical" evidence="6">
    <location>
        <begin position="28"/>
        <end position="48"/>
    </location>
</feature>
<feature type="transmembrane region" description="Helical" evidence="6">
    <location>
        <begin position="122"/>
        <end position="141"/>
    </location>
</feature>
<comment type="caution">
    <text evidence="8">The sequence shown here is derived from an EMBL/GenBank/DDBJ whole genome shotgun (WGS) entry which is preliminary data.</text>
</comment>
<dbReference type="GO" id="GO:0000271">
    <property type="term" value="P:polysaccharide biosynthetic process"/>
    <property type="evidence" value="ECO:0007669"/>
    <property type="project" value="InterPro"/>
</dbReference>
<dbReference type="PANTHER" id="PTHR38459">
    <property type="entry name" value="PROPHAGE BACTOPRENOL-LINKED GLUCOSE TRANSLOCASE HOMOLOG"/>
    <property type="match status" value="1"/>
</dbReference>
<dbReference type="OrthoDB" id="9807815at2"/>
<dbReference type="InterPro" id="IPR051401">
    <property type="entry name" value="GtrA_CellWall_Glycosyl"/>
</dbReference>
<keyword evidence="3 6" id="KW-0812">Transmembrane</keyword>
<dbReference type="EMBL" id="VFMO01000001">
    <property type="protein sequence ID" value="TQJ15541.1"/>
    <property type="molecule type" value="Genomic_DNA"/>
</dbReference>
<sequence>MITDYPLLVQQTPQPTLVQRLWHEVAKFGIVGAVSFVVDMGLFNLLVNGAMDSKITTAKIISGAVATGVAWIGNRFWTFRHRRNRPVHHEVALFFLVNGIALGVSALWVAFTHYTLGLDGPVWLNVNAFIGIGLGTLFRFWTYRRFIFSAELEDEENDLALVDQHTPARVD</sequence>
<evidence type="ECO:0000256" key="3">
    <source>
        <dbReference type="ARBA" id="ARBA00022692"/>
    </source>
</evidence>
<feature type="transmembrane region" description="Helical" evidence="6">
    <location>
        <begin position="60"/>
        <end position="79"/>
    </location>
</feature>
<keyword evidence="4 6" id="KW-1133">Transmembrane helix</keyword>
<comment type="similarity">
    <text evidence="2">Belongs to the GtrA family.</text>
</comment>
<dbReference type="Proteomes" id="UP000320806">
    <property type="component" value="Unassembled WGS sequence"/>
</dbReference>
<evidence type="ECO:0000256" key="5">
    <source>
        <dbReference type="ARBA" id="ARBA00023136"/>
    </source>
</evidence>
<dbReference type="InterPro" id="IPR007267">
    <property type="entry name" value="GtrA_DPMS_TM"/>
</dbReference>
<dbReference type="PANTHER" id="PTHR38459:SF1">
    <property type="entry name" value="PROPHAGE BACTOPRENOL-LINKED GLUCOSE TRANSLOCASE HOMOLOG"/>
    <property type="match status" value="1"/>
</dbReference>
<reference evidence="8 9" key="1">
    <citation type="submission" date="2019-06" db="EMBL/GenBank/DDBJ databases">
        <title>Sequencing the genomes of 1000 actinobacteria strains.</title>
        <authorList>
            <person name="Klenk H.-P."/>
        </authorList>
    </citation>
    <scope>NUCLEOTIDE SEQUENCE [LARGE SCALE GENOMIC DNA]</scope>
    <source>
        <strain evidence="8 9">DSM 19828</strain>
    </source>
</reference>
<evidence type="ECO:0000256" key="4">
    <source>
        <dbReference type="ARBA" id="ARBA00022989"/>
    </source>
</evidence>
<feature type="transmembrane region" description="Helical" evidence="6">
    <location>
        <begin position="91"/>
        <end position="110"/>
    </location>
</feature>
<evidence type="ECO:0000313" key="9">
    <source>
        <dbReference type="Proteomes" id="UP000320806"/>
    </source>
</evidence>
<name>A0A542EJM9_9MICO</name>
<protein>
    <submittedName>
        <fullName evidence="8">Putative flippase GtrA</fullName>
    </submittedName>
</protein>
<proteinExistence type="inferred from homology"/>
<organism evidence="8 9">
    <name type="scientific">Yimella lutea</name>
    <dbReference type="NCBI Taxonomy" id="587872"/>
    <lineage>
        <taxon>Bacteria</taxon>
        <taxon>Bacillati</taxon>
        <taxon>Actinomycetota</taxon>
        <taxon>Actinomycetes</taxon>
        <taxon>Micrococcales</taxon>
        <taxon>Dermacoccaceae</taxon>
        <taxon>Yimella</taxon>
    </lineage>
</organism>
<dbReference type="GO" id="GO:0005886">
    <property type="term" value="C:plasma membrane"/>
    <property type="evidence" value="ECO:0007669"/>
    <property type="project" value="TreeGrafter"/>
</dbReference>
<dbReference type="RefSeq" id="WP_129625833.1">
    <property type="nucleotide sequence ID" value="NZ_BAABCI010000036.1"/>
</dbReference>